<dbReference type="InterPro" id="IPR021322">
    <property type="entry name" value="DUF2924"/>
</dbReference>
<dbReference type="AlphaFoldDB" id="A0A4Y3WGS9"/>
<dbReference type="Proteomes" id="UP000318825">
    <property type="component" value="Unassembled WGS sequence"/>
</dbReference>
<sequence>MAEALKGELAGRRDLVGQRPQSRCRRSSWSTLAHLPKHLQTAIVNYRRQADQSGDLDPAIRQFLDRIGEKETSDSIMAKLVAFDRGQVELKAGTILSREWNGITYRAIVVDDGLLWDGTRYDSLSAIAFAITGTRWNGPRFFGLRDSTVAGEDEP</sequence>
<organism evidence="1 2">
    <name type="scientific">Nitrobacter winogradskyi</name>
    <name type="common">Nitrobacter agilis</name>
    <dbReference type="NCBI Taxonomy" id="913"/>
    <lineage>
        <taxon>Bacteria</taxon>
        <taxon>Pseudomonadati</taxon>
        <taxon>Pseudomonadota</taxon>
        <taxon>Alphaproteobacteria</taxon>
        <taxon>Hyphomicrobiales</taxon>
        <taxon>Nitrobacteraceae</taxon>
        <taxon>Nitrobacter</taxon>
    </lineage>
</organism>
<evidence type="ECO:0000313" key="1">
    <source>
        <dbReference type="EMBL" id="GEC17391.1"/>
    </source>
</evidence>
<proteinExistence type="predicted"/>
<gene>
    <name evidence="1" type="ORF">NWI01_32830</name>
</gene>
<protein>
    <recommendedName>
        <fullName evidence="3">Bacteriophage-related protein</fullName>
    </recommendedName>
</protein>
<dbReference type="OrthoDB" id="284135at2"/>
<comment type="caution">
    <text evidence="1">The sequence shown here is derived from an EMBL/GenBank/DDBJ whole genome shotgun (WGS) entry which is preliminary data.</text>
</comment>
<dbReference type="EMBL" id="BJNF01000106">
    <property type="protein sequence ID" value="GEC17391.1"/>
    <property type="molecule type" value="Genomic_DNA"/>
</dbReference>
<evidence type="ECO:0008006" key="3">
    <source>
        <dbReference type="Google" id="ProtNLM"/>
    </source>
</evidence>
<dbReference type="RefSeq" id="WP_141385138.1">
    <property type="nucleotide sequence ID" value="NZ_BJNF01000106.1"/>
</dbReference>
<evidence type="ECO:0000313" key="2">
    <source>
        <dbReference type="Proteomes" id="UP000318825"/>
    </source>
</evidence>
<dbReference type="Pfam" id="PF11149">
    <property type="entry name" value="DUF2924"/>
    <property type="match status" value="1"/>
</dbReference>
<accession>A0A4Y3WGS9</accession>
<name>A0A4Y3WGS9_NITWI</name>
<reference evidence="1 2" key="1">
    <citation type="submission" date="2019-06" db="EMBL/GenBank/DDBJ databases">
        <title>Whole genome shotgun sequence of Nitrobacter winogradskyi NBRC 14297.</title>
        <authorList>
            <person name="Hosoyama A."/>
            <person name="Uohara A."/>
            <person name="Ohji S."/>
            <person name="Ichikawa N."/>
        </authorList>
    </citation>
    <scope>NUCLEOTIDE SEQUENCE [LARGE SCALE GENOMIC DNA]</scope>
    <source>
        <strain evidence="1 2">NBRC 14297</strain>
    </source>
</reference>